<protein>
    <recommendedName>
        <fullName evidence="4">Cadherin domain-containing protein</fullName>
    </recommendedName>
</protein>
<dbReference type="InParanoid" id="A0A067R729"/>
<name>A0A067R729_ZOONE</name>
<feature type="region of interest" description="Disordered" evidence="1">
    <location>
        <begin position="168"/>
        <end position="187"/>
    </location>
</feature>
<sequence>MPAVEVAVPVDIPISEPLAVVRALSLGARSPSYTLATKGAEHIFSLNKATGALHLHNKIRLRTAQYTGRKLSLEVRALDTADALPLMVIDVTLVESSKCEQLSAQDLCFWRAMRYQVYENQGSTVLGPLGPPFMPKICPHYSFAYNLTNGTEYASLASDGVSLQSRELLDRDTGPDGNGASGPGPELRVHVTCTVNRGRSISEVGMTVRIKVLDEDDNPPIAQMNKHVLNGSLLKEVRAI</sequence>
<gene>
    <name evidence="2" type="ORF">L798_06979</name>
</gene>
<evidence type="ECO:0008006" key="4">
    <source>
        <dbReference type="Google" id="ProtNLM"/>
    </source>
</evidence>
<dbReference type="STRING" id="136037.A0A067R729"/>
<dbReference type="AlphaFoldDB" id="A0A067R729"/>
<accession>A0A067R729</accession>
<evidence type="ECO:0000313" key="3">
    <source>
        <dbReference type="Proteomes" id="UP000027135"/>
    </source>
</evidence>
<reference evidence="2 3" key="1">
    <citation type="journal article" date="2014" name="Nat. Commun.">
        <title>Molecular traces of alternative social organization in a termite genome.</title>
        <authorList>
            <person name="Terrapon N."/>
            <person name="Li C."/>
            <person name="Robertson H.M."/>
            <person name="Ji L."/>
            <person name="Meng X."/>
            <person name="Booth W."/>
            <person name="Chen Z."/>
            <person name="Childers C.P."/>
            <person name="Glastad K.M."/>
            <person name="Gokhale K."/>
            <person name="Gowin J."/>
            <person name="Gronenberg W."/>
            <person name="Hermansen R.A."/>
            <person name="Hu H."/>
            <person name="Hunt B.G."/>
            <person name="Huylmans A.K."/>
            <person name="Khalil S.M."/>
            <person name="Mitchell R.D."/>
            <person name="Munoz-Torres M.C."/>
            <person name="Mustard J.A."/>
            <person name="Pan H."/>
            <person name="Reese J.T."/>
            <person name="Scharf M.E."/>
            <person name="Sun F."/>
            <person name="Vogel H."/>
            <person name="Xiao J."/>
            <person name="Yang W."/>
            <person name="Yang Z."/>
            <person name="Yang Z."/>
            <person name="Zhou J."/>
            <person name="Zhu J."/>
            <person name="Brent C.S."/>
            <person name="Elsik C.G."/>
            <person name="Goodisman M.A."/>
            <person name="Liberles D.A."/>
            <person name="Roe R.M."/>
            <person name="Vargo E.L."/>
            <person name="Vilcinskas A."/>
            <person name="Wang J."/>
            <person name="Bornberg-Bauer E."/>
            <person name="Korb J."/>
            <person name="Zhang G."/>
            <person name="Liebig J."/>
        </authorList>
    </citation>
    <scope>NUCLEOTIDE SEQUENCE [LARGE SCALE GENOMIC DNA]</scope>
    <source>
        <tissue evidence="2">Whole organism</tissue>
    </source>
</reference>
<evidence type="ECO:0000256" key="1">
    <source>
        <dbReference type="SAM" id="MobiDB-lite"/>
    </source>
</evidence>
<dbReference type="eggNOG" id="ENOG502SE47">
    <property type="taxonomic scope" value="Eukaryota"/>
</dbReference>
<dbReference type="EMBL" id="KK852699">
    <property type="protein sequence ID" value="KDR18228.1"/>
    <property type="molecule type" value="Genomic_DNA"/>
</dbReference>
<dbReference type="Proteomes" id="UP000027135">
    <property type="component" value="Unassembled WGS sequence"/>
</dbReference>
<organism evidence="2 3">
    <name type="scientific">Zootermopsis nevadensis</name>
    <name type="common">Dampwood termite</name>
    <dbReference type="NCBI Taxonomy" id="136037"/>
    <lineage>
        <taxon>Eukaryota</taxon>
        <taxon>Metazoa</taxon>
        <taxon>Ecdysozoa</taxon>
        <taxon>Arthropoda</taxon>
        <taxon>Hexapoda</taxon>
        <taxon>Insecta</taxon>
        <taxon>Pterygota</taxon>
        <taxon>Neoptera</taxon>
        <taxon>Polyneoptera</taxon>
        <taxon>Dictyoptera</taxon>
        <taxon>Blattodea</taxon>
        <taxon>Blattoidea</taxon>
        <taxon>Termitoidae</taxon>
        <taxon>Termopsidae</taxon>
        <taxon>Zootermopsis</taxon>
    </lineage>
</organism>
<evidence type="ECO:0000313" key="2">
    <source>
        <dbReference type="EMBL" id="KDR18228.1"/>
    </source>
</evidence>
<dbReference type="CDD" id="cd11304">
    <property type="entry name" value="Cadherin_repeat"/>
    <property type="match status" value="1"/>
</dbReference>
<proteinExistence type="predicted"/>
<keyword evidence="3" id="KW-1185">Reference proteome</keyword>